<dbReference type="Pfam" id="PF16473">
    <property type="entry name" value="Rv2179c-like"/>
    <property type="match status" value="1"/>
</dbReference>
<gene>
    <name evidence="2" type="ORF">SIOphi_00205</name>
</gene>
<proteinExistence type="predicted"/>
<dbReference type="InterPro" id="IPR012337">
    <property type="entry name" value="RNaseH-like_sf"/>
</dbReference>
<accession>R4JK29</accession>
<sequence>MTKVFFDFEFTGLHQNTTPISLGMVSDKKELYCEFTDYDKSQVDEWIDKQVIQNLMLKDVAEDERFIKEIGSMTVVRGDREFVKKAVTEWLSQYKHGVELWGDTLIYDGVLFNELFGGAFFIPDNVYYIYFDIATLFKLHGIDPDISREAFIDHPISGAKHNALYDAKVIRACYDKLSRNREEYPVVF</sequence>
<protein>
    <recommendedName>
        <fullName evidence="1">3'-5' exoribonuclease Rv2179c-like domain-containing protein</fullName>
    </recommendedName>
</protein>
<evidence type="ECO:0000313" key="2">
    <source>
        <dbReference type="EMBL" id="AGK86849.1"/>
    </source>
</evidence>
<dbReference type="Proteomes" id="UP000258501">
    <property type="component" value="Segment"/>
</dbReference>
<dbReference type="SUPFAM" id="SSF53098">
    <property type="entry name" value="Ribonuclease H-like"/>
    <property type="match status" value="1"/>
</dbReference>
<dbReference type="EMBL" id="KC699836">
    <property type="protein sequence ID" value="AGK86849.1"/>
    <property type="molecule type" value="Genomic_DNA"/>
</dbReference>
<keyword evidence="3" id="KW-1185">Reference proteome</keyword>
<dbReference type="InterPro" id="IPR033390">
    <property type="entry name" value="Rv2179c-like"/>
</dbReference>
<dbReference type="GO" id="GO:0003676">
    <property type="term" value="F:nucleic acid binding"/>
    <property type="evidence" value="ECO:0007669"/>
    <property type="project" value="InterPro"/>
</dbReference>
<evidence type="ECO:0000313" key="3">
    <source>
        <dbReference type="Proteomes" id="UP000258501"/>
    </source>
</evidence>
<feature type="domain" description="3'-5' exoribonuclease Rv2179c-like" evidence="1">
    <location>
        <begin position="3"/>
        <end position="170"/>
    </location>
</feature>
<organism evidence="2 3">
    <name type="scientific">Bacillus phage SIOphi</name>
    <dbReference type="NCBI Taxonomy" id="1285382"/>
    <lineage>
        <taxon>Viruses</taxon>
        <taxon>Duplodnaviria</taxon>
        <taxon>Heunggongvirae</taxon>
        <taxon>Uroviricota</taxon>
        <taxon>Caudoviricetes</taxon>
        <taxon>Herelleviridae</taxon>
        <taxon>Bastillevirinae</taxon>
        <taxon>Siophivirus</taxon>
        <taxon>Siophivirus SIOphi</taxon>
    </lineage>
</organism>
<dbReference type="OrthoDB" id="10442at10239"/>
<dbReference type="Gene3D" id="3.30.420.10">
    <property type="entry name" value="Ribonuclease H-like superfamily/Ribonuclease H"/>
    <property type="match status" value="1"/>
</dbReference>
<evidence type="ECO:0000259" key="1">
    <source>
        <dbReference type="Pfam" id="PF16473"/>
    </source>
</evidence>
<name>R4JK29_9CAUD</name>
<dbReference type="InterPro" id="IPR036397">
    <property type="entry name" value="RNaseH_sf"/>
</dbReference>
<reference evidence="2 3" key="1">
    <citation type="submission" date="2013-02" db="EMBL/GenBank/DDBJ databases">
        <authorList>
            <person name="Lukaszewicz M."/>
            <person name="Biegalska A."/>
            <person name="Krasowska A."/>
        </authorList>
    </citation>
    <scope>NUCLEOTIDE SEQUENCE [LARGE SCALE GENOMIC DNA]</scope>
</reference>